<feature type="transmembrane region" description="Helical" evidence="1">
    <location>
        <begin position="211"/>
        <end position="233"/>
    </location>
</feature>
<feature type="transmembrane region" description="Helical" evidence="1">
    <location>
        <begin position="29"/>
        <end position="52"/>
    </location>
</feature>
<organism evidence="2 3">
    <name type="scientific">Mesoflavibacter profundi</name>
    <dbReference type="NCBI Taxonomy" id="2708110"/>
    <lineage>
        <taxon>Bacteria</taxon>
        <taxon>Pseudomonadati</taxon>
        <taxon>Bacteroidota</taxon>
        <taxon>Flavobacteriia</taxon>
        <taxon>Flavobacteriales</taxon>
        <taxon>Flavobacteriaceae</taxon>
        <taxon>Mesoflavibacter</taxon>
    </lineage>
</organism>
<dbReference type="EMBL" id="JAPFGC010000002">
    <property type="protein sequence ID" value="MDA0178417.1"/>
    <property type="molecule type" value="Genomic_DNA"/>
</dbReference>
<protein>
    <submittedName>
        <fullName evidence="2">DUF4407 domain-containing protein</fullName>
    </submittedName>
</protein>
<accession>A0ABT4S2X1</accession>
<comment type="caution">
    <text evidence="2">The sequence shown here is derived from an EMBL/GenBank/DDBJ whole genome shotgun (WGS) entry which is preliminary data.</text>
</comment>
<dbReference type="Pfam" id="PF14362">
    <property type="entry name" value="DUF4407"/>
    <property type="match status" value="1"/>
</dbReference>
<dbReference type="RefSeq" id="WP_270005778.1">
    <property type="nucleotide sequence ID" value="NZ_JAPFGC010000002.1"/>
</dbReference>
<gene>
    <name evidence="2" type="ORF">OOZ35_13025</name>
</gene>
<proteinExistence type="predicted"/>
<keyword evidence="1" id="KW-1133">Transmembrane helix</keyword>
<dbReference type="Proteomes" id="UP001149142">
    <property type="component" value="Unassembled WGS sequence"/>
</dbReference>
<reference evidence="2" key="1">
    <citation type="submission" date="2022-11" db="EMBL/GenBank/DDBJ databases">
        <title>Refractory cell wall polysaccharides provide important carbon source for microbial heterotrophs in the hadal ocean.</title>
        <authorList>
            <person name="Zhu X."/>
        </authorList>
    </citation>
    <scope>NUCLEOTIDE SEQUENCE</scope>
    <source>
        <strain evidence="2">MTRN7</strain>
    </source>
</reference>
<keyword evidence="1" id="KW-0472">Membrane</keyword>
<dbReference type="InterPro" id="IPR025519">
    <property type="entry name" value="DUF4407"/>
</dbReference>
<feature type="transmembrane region" description="Helical" evidence="1">
    <location>
        <begin position="95"/>
        <end position="115"/>
    </location>
</feature>
<evidence type="ECO:0000313" key="2">
    <source>
        <dbReference type="EMBL" id="MDA0178417.1"/>
    </source>
</evidence>
<evidence type="ECO:0000256" key="1">
    <source>
        <dbReference type="SAM" id="Phobius"/>
    </source>
</evidence>
<sequence>MKFRKFFWTLSGDDKNVIAKCNKSTRSRFTGIGVLVAVIFTLCFVSCFLAFTGLLQNLLIGIVIGLFFAWMITNIYLFLLYTLSKTGFPYIPNKTARFISVSIRLVFIAFISIIVSKPIESLIFYKPLAQDIQIFKHEKIKRYTQITNEYLDKEIKEYKRLLTGSKDEFYLRLIEDRERKKLTSTIAMERLVSKSNYYIQGMIILNKKYPISWFITVFILILFIIPTYLKIFIHKDSVFYKTKHYVESHLVRYEYVLFKERYNEIFNSKYGLDIHYDENYSDAPFNTKRKDNKRELLKEDDLLDSLYA</sequence>
<name>A0ABT4S2X1_9FLAO</name>
<keyword evidence="1" id="KW-0812">Transmembrane</keyword>
<keyword evidence="3" id="KW-1185">Reference proteome</keyword>
<feature type="transmembrane region" description="Helical" evidence="1">
    <location>
        <begin position="58"/>
        <end position="83"/>
    </location>
</feature>
<evidence type="ECO:0000313" key="3">
    <source>
        <dbReference type="Proteomes" id="UP001149142"/>
    </source>
</evidence>